<proteinExistence type="predicted"/>
<keyword evidence="2" id="KW-0808">Transferase</keyword>
<evidence type="ECO:0000313" key="2">
    <source>
        <dbReference type="EMBL" id="UJS25732.1"/>
    </source>
</evidence>
<gene>
    <name evidence="2" type="ORF">L2Y54_06730</name>
</gene>
<dbReference type="GO" id="GO:0016757">
    <property type="term" value="F:glycosyltransferase activity"/>
    <property type="evidence" value="ECO:0007669"/>
    <property type="project" value="UniProtKB-KW"/>
</dbReference>
<dbReference type="Proteomes" id="UP001054801">
    <property type="component" value="Chromosome"/>
</dbReference>
<dbReference type="EMBL" id="CP091244">
    <property type="protein sequence ID" value="UJS25732.1"/>
    <property type="molecule type" value="Genomic_DNA"/>
</dbReference>
<dbReference type="PANTHER" id="PTHR43685">
    <property type="entry name" value="GLYCOSYLTRANSFERASE"/>
    <property type="match status" value="1"/>
</dbReference>
<dbReference type="InterPro" id="IPR050834">
    <property type="entry name" value="Glycosyltransf_2"/>
</dbReference>
<reference evidence="2" key="1">
    <citation type="journal article" date="2022" name="Microorganisms">
        <title>Two New Species of Filamentous Sulfur Bacteria of the Genus Thiothrix, Thiothrix winogradskyi sp. nov. and 'Candidatus Thiothrix sulfatifontis' sp. nov.</title>
        <authorList>
            <person name="Ravin N.V."/>
            <person name="Rossetti S."/>
            <person name="Beletsky A.V."/>
            <person name="Kadnikov V.V."/>
            <person name="Rudenko T.S."/>
            <person name="Smolyakov D.D."/>
            <person name="Moskvitina M.I."/>
            <person name="Gureeva M.V."/>
            <person name="Mardanov A.V."/>
            <person name="Grabovich M.Y."/>
        </authorList>
    </citation>
    <scope>NUCLEOTIDE SEQUENCE</scope>
    <source>
        <strain evidence="2">CT3</strain>
    </source>
</reference>
<dbReference type="InterPro" id="IPR029044">
    <property type="entry name" value="Nucleotide-diphossugar_trans"/>
</dbReference>
<evidence type="ECO:0000259" key="1">
    <source>
        <dbReference type="Pfam" id="PF00535"/>
    </source>
</evidence>
<evidence type="ECO:0000313" key="3">
    <source>
        <dbReference type="Proteomes" id="UP001054801"/>
    </source>
</evidence>
<sequence length="440" mass="50482">MVKVSVILPVYNHARWVQQALDSVLAQTFSAFELIVIDDASTDDSWAVIQTACATKPDARVRCWRHEHNQGAPATLNEGLRLAQGEYLAILNSDDVWDVTRLQRLVTLAQSQSLDFISTDVAVLDADSQPKEAAEPHWVAWFEGLKQYYATHTDTQATLLRGNFLITTSNFFFHRRVYAQLGGFSELRYVHDYEYALRVVAAGFKVRFLSGEKLLGYRLHESNTIREKPLAAIEENMHLLLGWLGGRRTSPPAPLSLTGEGEEEVVHSCSPSPVKERGLGGEVLLGLSSQLQDLYRYTREEWLTIVHQRLVAREQELLPLIQDRDAWIAERDQLIGELQQHLAQHRQWLVERDGWISARDAWIVERDTLLQQQAAALVDRDRWIAERDAWIRERDVFIQHLQHQQQALLNGRAFRLGEALLSPLRRCKQWWRGGELCLKS</sequence>
<dbReference type="Pfam" id="PF00535">
    <property type="entry name" value="Glycos_transf_2"/>
    <property type="match status" value="1"/>
</dbReference>
<accession>A0ABY3T1M8</accession>
<keyword evidence="2" id="KW-0328">Glycosyltransferase</keyword>
<dbReference type="PANTHER" id="PTHR43685:SF2">
    <property type="entry name" value="GLYCOSYLTRANSFERASE 2-LIKE DOMAIN-CONTAINING PROTEIN"/>
    <property type="match status" value="1"/>
</dbReference>
<dbReference type="SUPFAM" id="SSF53448">
    <property type="entry name" value="Nucleotide-diphospho-sugar transferases"/>
    <property type="match status" value="1"/>
</dbReference>
<dbReference type="EC" id="2.4.-.-" evidence="2"/>
<name>A0ABY3T1M8_9GAMM</name>
<feature type="domain" description="Glycosyltransferase 2-like" evidence="1">
    <location>
        <begin position="5"/>
        <end position="181"/>
    </location>
</feature>
<organism evidence="2 3">
    <name type="scientific">Thiothrix winogradskyi</name>
    <dbReference type="NCBI Taxonomy" id="96472"/>
    <lineage>
        <taxon>Bacteria</taxon>
        <taxon>Pseudomonadati</taxon>
        <taxon>Pseudomonadota</taxon>
        <taxon>Gammaproteobacteria</taxon>
        <taxon>Thiotrichales</taxon>
        <taxon>Thiotrichaceae</taxon>
        <taxon>Thiothrix</taxon>
    </lineage>
</organism>
<dbReference type="InterPro" id="IPR001173">
    <property type="entry name" value="Glyco_trans_2-like"/>
</dbReference>
<dbReference type="Gene3D" id="3.90.550.10">
    <property type="entry name" value="Spore Coat Polysaccharide Biosynthesis Protein SpsA, Chain A"/>
    <property type="match status" value="1"/>
</dbReference>
<keyword evidence="3" id="KW-1185">Reference proteome</keyword>
<dbReference type="RefSeq" id="WP_236501038.1">
    <property type="nucleotide sequence ID" value="NZ_CP091244.1"/>
</dbReference>
<protein>
    <submittedName>
        <fullName evidence="2">Glycosyltransferase</fullName>
        <ecNumber evidence="2">2.4.-.-</ecNumber>
    </submittedName>
</protein>